<dbReference type="InterPro" id="IPR011701">
    <property type="entry name" value="MFS"/>
</dbReference>
<dbReference type="Pfam" id="PF07690">
    <property type="entry name" value="MFS_1"/>
    <property type="match status" value="1"/>
</dbReference>
<dbReference type="InterPro" id="IPR020846">
    <property type="entry name" value="MFS_dom"/>
</dbReference>
<feature type="transmembrane region" description="Helical" evidence="6">
    <location>
        <begin position="129"/>
        <end position="147"/>
    </location>
</feature>
<keyword evidence="4 6" id="KW-1133">Transmembrane helix</keyword>
<evidence type="ECO:0000259" key="7">
    <source>
        <dbReference type="PROSITE" id="PS50850"/>
    </source>
</evidence>
<protein>
    <submittedName>
        <fullName evidence="8">MFS transporter</fullName>
    </submittedName>
</protein>
<reference evidence="8 9" key="1">
    <citation type="submission" date="2020-10" db="EMBL/GenBank/DDBJ databases">
        <title>Resistance determinants and their genetic context in bacteria from a longitudinal study of pigs reared under conventional and antibiotic-free husbandry practices.</title>
        <authorList>
            <person name="Poulin-Laprade D."/>
            <person name="Brouard J.-S."/>
            <person name="Gagnon N."/>
            <person name="Turcotte A."/>
            <person name="Langlois A."/>
            <person name="Matte J.J."/>
            <person name="Carrillo C.D."/>
            <person name="Zaheer R."/>
            <person name="McAllister T."/>
            <person name="Topp E."/>
            <person name="Talbot G."/>
        </authorList>
    </citation>
    <scope>NUCLEOTIDE SEQUENCE [LARGE SCALE GENOMIC DNA]</scope>
    <source>
        <strain evidence="8 9">Res13-Abat-PEB01-P1-04-A</strain>
    </source>
</reference>
<dbReference type="EMBL" id="CP062916">
    <property type="protein sequence ID" value="QPF07538.1"/>
    <property type="molecule type" value="Genomic_DNA"/>
</dbReference>
<dbReference type="PANTHER" id="PTHR43826:SF7">
    <property type="entry name" value="PROTEIN UHPC, PUTATIVE-RELATED"/>
    <property type="match status" value="1"/>
</dbReference>
<dbReference type="RefSeq" id="WP_195709663.1">
    <property type="nucleotide sequence ID" value="NZ_CP062916.1"/>
</dbReference>
<evidence type="ECO:0000256" key="3">
    <source>
        <dbReference type="ARBA" id="ARBA00022692"/>
    </source>
</evidence>
<dbReference type="InterPro" id="IPR051337">
    <property type="entry name" value="OPA_Antiporter"/>
</dbReference>
<feature type="transmembrane region" description="Helical" evidence="6">
    <location>
        <begin position="375"/>
        <end position="397"/>
    </location>
</feature>
<feature type="transmembrane region" description="Helical" evidence="6">
    <location>
        <begin position="340"/>
        <end position="363"/>
    </location>
</feature>
<evidence type="ECO:0000313" key="9">
    <source>
        <dbReference type="Proteomes" id="UP000594500"/>
    </source>
</evidence>
<proteinExistence type="predicted"/>
<feature type="transmembrane region" description="Helical" evidence="6">
    <location>
        <begin position="184"/>
        <end position="203"/>
    </location>
</feature>
<dbReference type="PROSITE" id="PS50850">
    <property type="entry name" value="MFS"/>
    <property type="match status" value="1"/>
</dbReference>
<evidence type="ECO:0000256" key="6">
    <source>
        <dbReference type="SAM" id="Phobius"/>
    </source>
</evidence>
<dbReference type="InterPro" id="IPR000849">
    <property type="entry name" value="Sugar_P_transporter"/>
</dbReference>
<accession>A0AAQ0BLW4</accession>
<keyword evidence="5 6" id="KW-0472">Membrane</keyword>
<feature type="transmembrane region" description="Helical" evidence="6">
    <location>
        <begin position="154"/>
        <end position="178"/>
    </location>
</feature>
<evidence type="ECO:0000256" key="2">
    <source>
        <dbReference type="ARBA" id="ARBA00022475"/>
    </source>
</evidence>
<evidence type="ECO:0000313" key="8">
    <source>
        <dbReference type="EMBL" id="QPF07538.1"/>
    </source>
</evidence>
<keyword evidence="3 6" id="KW-0812">Transmembrane</keyword>
<dbReference type="GO" id="GO:0005886">
    <property type="term" value="C:plasma membrane"/>
    <property type="evidence" value="ECO:0007669"/>
    <property type="project" value="TreeGrafter"/>
</dbReference>
<dbReference type="GO" id="GO:0012505">
    <property type="term" value="C:endomembrane system"/>
    <property type="evidence" value="ECO:0007669"/>
    <property type="project" value="UniProtKB-SubCell"/>
</dbReference>
<dbReference type="SUPFAM" id="SSF103473">
    <property type="entry name" value="MFS general substrate transporter"/>
    <property type="match status" value="1"/>
</dbReference>
<comment type="subcellular location">
    <subcellularLocation>
        <location evidence="1">Endomembrane system</location>
        <topology evidence="1">Multi-pass membrane protein</topology>
    </subcellularLocation>
</comment>
<dbReference type="PANTHER" id="PTHR43826">
    <property type="entry name" value="GLUCOSE-6-PHOSPHATE EXCHANGER SLC37A4"/>
    <property type="match status" value="1"/>
</dbReference>
<dbReference type="Proteomes" id="UP000594500">
    <property type="component" value="Chromosome"/>
</dbReference>
<evidence type="ECO:0000256" key="1">
    <source>
        <dbReference type="ARBA" id="ARBA00004127"/>
    </source>
</evidence>
<dbReference type="InterPro" id="IPR036259">
    <property type="entry name" value="MFS_trans_sf"/>
</dbReference>
<feature type="transmembrane region" description="Helical" evidence="6">
    <location>
        <begin position="244"/>
        <end position="262"/>
    </location>
</feature>
<dbReference type="Gene3D" id="1.20.1250.20">
    <property type="entry name" value="MFS general substrate transporter like domains"/>
    <property type="match status" value="2"/>
</dbReference>
<dbReference type="AlphaFoldDB" id="A0AAQ0BLW4"/>
<feature type="transmembrane region" description="Helical" evidence="6">
    <location>
        <begin position="314"/>
        <end position="334"/>
    </location>
</feature>
<dbReference type="GO" id="GO:0035435">
    <property type="term" value="P:phosphate ion transmembrane transport"/>
    <property type="evidence" value="ECO:0007669"/>
    <property type="project" value="TreeGrafter"/>
</dbReference>
<feature type="transmembrane region" description="Helical" evidence="6">
    <location>
        <begin position="282"/>
        <end position="302"/>
    </location>
</feature>
<feature type="transmembrane region" description="Helical" evidence="6">
    <location>
        <begin position="99"/>
        <end position="123"/>
    </location>
</feature>
<organism evidence="8 9">
    <name type="scientific">Raoultella terrigena</name>
    <name type="common">Klebsiella terrigena</name>
    <dbReference type="NCBI Taxonomy" id="577"/>
    <lineage>
        <taxon>Bacteria</taxon>
        <taxon>Pseudomonadati</taxon>
        <taxon>Pseudomonadota</taxon>
        <taxon>Gammaproteobacteria</taxon>
        <taxon>Enterobacterales</taxon>
        <taxon>Enterobacteriaceae</taxon>
        <taxon>Klebsiella/Raoultella group</taxon>
        <taxon>Raoultella</taxon>
    </lineage>
</organism>
<sequence>MSGFFAFFRATQPKAVAPFSEQRFRFVRWQTFLAMTVAYVTFYVCRLSFTVAKSALVELGITPTELGMIGSALFFSYAIGKLVNGFIADHANVVRYMSLGLLLSAGMNLLMGMTTNALLLAIFWGINGWAQSMGVGPCAVSLARWYGCKERGTFYAIWSTAHNIGEAMTYMVIAAVIAGFGWQMGYLSTAALGAAGVVLMLLFMRDSPQSCGFPPINIIRDEPQQEEAGGSVFKNQLFAMRNPALWTLALASAFMYIDRYAVNSWGIFFLQQDKAYSTIEASGIIGVNAIAGIAGTIIAGMLSDRFFPRNRSVMAGFISLLNTAGFALMLWSPHGYVTDILAMIIFGATIGALTCFLGGLIAVDISSRKAAGAALGTIGIASYAGAGLGEFLTGIIIDKTAVIENGTTLYNFSTLSQFWVATGLASALFCFVTAAIVARRHAAEQQISLPS</sequence>
<evidence type="ECO:0000256" key="5">
    <source>
        <dbReference type="ARBA" id="ARBA00023136"/>
    </source>
</evidence>
<feature type="transmembrane region" description="Helical" evidence="6">
    <location>
        <begin position="32"/>
        <end position="49"/>
    </location>
</feature>
<dbReference type="GO" id="GO:0061513">
    <property type="term" value="F:glucose 6-phosphate:phosphate antiporter activity"/>
    <property type="evidence" value="ECO:0007669"/>
    <property type="project" value="TreeGrafter"/>
</dbReference>
<keyword evidence="2" id="KW-1003">Cell membrane</keyword>
<feature type="domain" description="Major facilitator superfamily (MFS) profile" evidence="7">
    <location>
        <begin position="27"/>
        <end position="440"/>
    </location>
</feature>
<dbReference type="CDD" id="cd17312">
    <property type="entry name" value="MFS_OPA_SLC37"/>
    <property type="match status" value="1"/>
</dbReference>
<name>A0AAQ0BLW4_RAOTE</name>
<feature type="transmembrane region" description="Helical" evidence="6">
    <location>
        <begin position="69"/>
        <end position="87"/>
    </location>
</feature>
<gene>
    <name evidence="8" type="ORF">IMO34_19740</name>
</gene>
<evidence type="ECO:0000256" key="4">
    <source>
        <dbReference type="ARBA" id="ARBA00022989"/>
    </source>
</evidence>
<feature type="transmembrane region" description="Helical" evidence="6">
    <location>
        <begin position="417"/>
        <end position="438"/>
    </location>
</feature>
<dbReference type="PIRSF" id="PIRSF002808">
    <property type="entry name" value="Hexose_phosphate_transp"/>
    <property type="match status" value="1"/>
</dbReference>